<evidence type="ECO:0000256" key="4">
    <source>
        <dbReference type="ARBA" id="ARBA00023155"/>
    </source>
</evidence>
<evidence type="ECO:0000313" key="10">
    <source>
        <dbReference type="Proteomes" id="UP000823561"/>
    </source>
</evidence>
<dbReference type="InterPro" id="IPR037131">
    <property type="entry name" value="Homeo_prospero_dom_sf"/>
</dbReference>
<dbReference type="GO" id="GO:0070365">
    <property type="term" value="P:hepatocyte differentiation"/>
    <property type="evidence" value="ECO:0007669"/>
    <property type="project" value="UniProtKB-ARBA"/>
</dbReference>
<proteinExistence type="predicted"/>
<dbReference type="InterPro" id="IPR023082">
    <property type="entry name" value="Homeo_prospero_dom"/>
</dbReference>
<keyword evidence="2" id="KW-0805">Transcription regulation</keyword>
<organism evidence="9 10">
    <name type="scientific">Alosa alosa</name>
    <name type="common">allis shad</name>
    <dbReference type="NCBI Taxonomy" id="278164"/>
    <lineage>
        <taxon>Eukaryota</taxon>
        <taxon>Metazoa</taxon>
        <taxon>Chordata</taxon>
        <taxon>Craniata</taxon>
        <taxon>Vertebrata</taxon>
        <taxon>Euteleostomi</taxon>
        <taxon>Actinopterygii</taxon>
        <taxon>Neopterygii</taxon>
        <taxon>Teleostei</taxon>
        <taxon>Clupei</taxon>
        <taxon>Clupeiformes</taxon>
        <taxon>Clupeoidei</taxon>
        <taxon>Clupeidae</taxon>
        <taxon>Alosa</taxon>
    </lineage>
</organism>
<dbReference type="GO" id="GO:0031016">
    <property type="term" value="P:pancreas development"/>
    <property type="evidence" value="ECO:0007669"/>
    <property type="project" value="UniProtKB-ARBA"/>
</dbReference>
<name>A0AAV6GR10_9TELE</name>
<dbReference type="GO" id="GO:0007417">
    <property type="term" value="P:central nervous system development"/>
    <property type="evidence" value="ECO:0007669"/>
    <property type="project" value="UniProtKB-ARBA"/>
</dbReference>
<evidence type="ECO:0000256" key="2">
    <source>
        <dbReference type="ARBA" id="ARBA00023015"/>
    </source>
</evidence>
<dbReference type="Proteomes" id="UP000823561">
    <property type="component" value="Chromosome 8"/>
</dbReference>
<dbReference type="GO" id="GO:0048598">
    <property type="term" value="P:embryonic morphogenesis"/>
    <property type="evidence" value="ECO:0007669"/>
    <property type="project" value="UniProtKB-ARBA"/>
</dbReference>
<dbReference type="GO" id="GO:0005634">
    <property type="term" value="C:nucleus"/>
    <property type="evidence" value="ECO:0007669"/>
    <property type="project" value="UniProtKB-SubCell"/>
</dbReference>
<evidence type="ECO:0000256" key="3">
    <source>
        <dbReference type="ARBA" id="ARBA00023125"/>
    </source>
</evidence>
<comment type="caution">
    <text evidence="9">The sequence shown here is derived from an EMBL/GenBank/DDBJ whole genome shotgun (WGS) entry which is preliminary data.</text>
</comment>
<comment type="subcellular location">
    <subcellularLocation>
        <location evidence="1">Nucleus</location>
    </subcellularLocation>
</comment>
<dbReference type="InterPro" id="IPR009057">
    <property type="entry name" value="Homeodomain-like_sf"/>
</dbReference>
<feature type="domain" description="Prospero" evidence="8">
    <location>
        <begin position="483"/>
        <end position="637"/>
    </location>
</feature>
<evidence type="ECO:0000256" key="1">
    <source>
        <dbReference type="ARBA" id="ARBA00004123"/>
    </source>
</evidence>
<reference evidence="9" key="1">
    <citation type="submission" date="2020-10" db="EMBL/GenBank/DDBJ databases">
        <title>Chromosome-scale genome assembly of the Allis shad, Alosa alosa.</title>
        <authorList>
            <person name="Margot Z."/>
            <person name="Christophe K."/>
            <person name="Cabau C."/>
            <person name="Louis A."/>
            <person name="Berthelot C."/>
            <person name="Parey E."/>
            <person name="Roest Crollius H."/>
            <person name="Montfort J."/>
            <person name="Robinson-Rechavi M."/>
            <person name="Bucao C."/>
            <person name="Bouchez O."/>
            <person name="Gislard M."/>
            <person name="Lluch J."/>
            <person name="Milhes M."/>
            <person name="Lampietro C."/>
            <person name="Lopez Roques C."/>
            <person name="Donnadieu C."/>
            <person name="Braasch I."/>
            <person name="Desvignes T."/>
            <person name="Postlethwait J."/>
            <person name="Bobe J."/>
            <person name="Guiguen Y."/>
        </authorList>
    </citation>
    <scope>NUCLEOTIDE SEQUENCE</scope>
    <source>
        <strain evidence="9">M-15738</strain>
        <tissue evidence="9">Blood</tissue>
    </source>
</reference>
<dbReference type="GO" id="GO:0048646">
    <property type="term" value="P:anatomical structure formation involved in morphogenesis"/>
    <property type="evidence" value="ECO:0007669"/>
    <property type="project" value="UniProtKB-ARBA"/>
</dbReference>
<keyword evidence="6" id="KW-0539">Nucleus</keyword>
<dbReference type="EMBL" id="JADWDJ010000008">
    <property type="protein sequence ID" value="KAG5277270.1"/>
    <property type="molecule type" value="Genomic_DNA"/>
</dbReference>
<gene>
    <name evidence="9" type="ORF">AALO_G00115620</name>
</gene>
<dbReference type="PANTHER" id="PTHR12198">
    <property type="entry name" value="HOMEOBOX PROTEIN PROSPERO/PROX-1/CEH-26"/>
    <property type="match status" value="1"/>
</dbReference>
<evidence type="ECO:0000256" key="6">
    <source>
        <dbReference type="ARBA" id="ARBA00023242"/>
    </source>
</evidence>
<keyword evidence="3" id="KW-0238">DNA-binding</keyword>
<keyword evidence="5" id="KW-0804">Transcription</keyword>
<dbReference type="SUPFAM" id="SSF46689">
    <property type="entry name" value="Homeodomain-like"/>
    <property type="match status" value="1"/>
</dbReference>
<dbReference type="PROSITE" id="PS51818">
    <property type="entry name" value="HOMEO_PROSPERO"/>
    <property type="match status" value="1"/>
</dbReference>
<dbReference type="GO" id="GO:0001945">
    <property type="term" value="P:lymph vessel development"/>
    <property type="evidence" value="ECO:0007669"/>
    <property type="project" value="UniProtKB-ARBA"/>
</dbReference>
<dbReference type="GO" id="GO:0000978">
    <property type="term" value="F:RNA polymerase II cis-regulatory region sequence-specific DNA binding"/>
    <property type="evidence" value="ECO:0007669"/>
    <property type="project" value="TreeGrafter"/>
</dbReference>
<dbReference type="GO" id="GO:0000981">
    <property type="term" value="F:DNA-binding transcription factor activity, RNA polymerase II-specific"/>
    <property type="evidence" value="ECO:0007669"/>
    <property type="project" value="TreeGrafter"/>
</dbReference>
<evidence type="ECO:0000259" key="8">
    <source>
        <dbReference type="PROSITE" id="PS51818"/>
    </source>
</evidence>
<dbReference type="Gene3D" id="1.10.10.500">
    <property type="entry name" value="Homeo-prospero domain"/>
    <property type="match status" value="1"/>
</dbReference>
<dbReference type="Pfam" id="PF05044">
    <property type="entry name" value="HPD"/>
    <property type="match status" value="1"/>
</dbReference>
<evidence type="ECO:0000313" key="9">
    <source>
        <dbReference type="EMBL" id="KAG5277270.1"/>
    </source>
</evidence>
<sequence>MSYSSSDQNMHTLSNGYPECGELSDPQNRYGHSLTSRTTESIISLLLRKNAERKRSHHPNDFPQHFDPTTSLNNSYYDECRTSTLSEDGETTQVLTSPFSPSWDHSCLENHRVKRARVENILQRMVGSPPKQFRDEIAAGPPAQTNAWHSSRVTLPPLDYSQGRGETSCGEDYKTRENPEHLNVLHARHQKDQMTKVYHKNSEEEYPRRETAPRGVAKNENLSCITNTSSTPLIPDTPILHNSRGDFQHCLSGEWERNRIKIQSSHTGLDTDELIELLKSELSRAVNLSVDLVFKKMFHSLFKTPAQDPDVGSEHALLDENVKYEEATTPNYDLCSQITEPSLPNVQTEALSLVIQKPSNQENPNTFTQVNTSFSEISNPPSQSKQNNFHIDQEVLQRFQDSPTNVLDSLPCQYNTSQSSVDIMSHSWEPIKVTSKGMSNCMSQQAQLVALSQLAFDNLCLPHIKRENQGLVENNSFLPLNIQEGLTPGHLKKAKLMFFYTRYPSSNVLKTFFPDVKFTRCITSQLIKWFSNFREFYYIQMEKFARQAVAEGVGNTRDITMDRDSELFRALNTHYNKANDYQVPDRFLEVVEITLREFYTAISLSRDMDPSWKKAIYKVICKLDSDIPAAFKSPLFT</sequence>
<dbReference type="PANTHER" id="PTHR12198:SF9">
    <property type="entry name" value="PROSPERO HOMEOBOX PROTEIN 2"/>
    <property type="match status" value="1"/>
</dbReference>
<dbReference type="GO" id="GO:0060042">
    <property type="term" value="P:retina morphogenesis in camera-type eye"/>
    <property type="evidence" value="ECO:0007669"/>
    <property type="project" value="UniProtKB-ARBA"/>
</dbReference>
<dbReference type="InterPro" id="IPR039350">
    <property type="entry name" value="Prospero_homeodomain"/>
</dbReference>
<feature type="region of interest" description="Disordered" evidence="7">
    <location>
        <begin position="154"/>
        <end position="174"/>
    </location>
</feature>
<evidence type="ECO:0000256" key="5">
    <source>
        <dbReference type="ARBA" id="ARBA00023163"/>
    </source>
</evidence>
<feature type="region of interest" description="Disordered" evidence="7">
    <location>
        <begin position="1"/>
        <end position="36"/>
    </location>
</feature>
<protein>
    <recommendedName>
        <fullName evidence="8">Prospero domain-containing protein</fullName>
    </recommendedName>
</protein>
<dbReference type="GO" id="GO:0035295">
    <property type="term" value="P:tube development"/>
    <property type="evidence" value="ECO:0007669"/>
    <property type="project" value="UniProtKB-ARBA"/>
</dbReference>
<feature type="compositionally biased region" description="Polar residues" evidence="7">
    <location>
        <begin position="1"/>
        <end position="15"/>
    </location>
</feature>
<evidence type="ECO:0000256" key="7">
    <source>
        <dbReference type="SAM" id="MobiDB-lite"/>
    </source>
</evidence>
<keyword evidence="4" id="KW-0371">Homeobox</keyword>
<accession>A0AAV6GR10</accession>
<dbReference type="GO" id="GO:0070309">
    <property type="term" value="P:lens fiber cell morphogenesis"/>
    <property type="evidence" value="ECO:0007669"/>
    <property type="project" value="UniProtKB-ARBA"/>
</dbReference>
<dbReference type="FunFam" id="1.10.10.500:FF:000001">
    <property type="entry name" value="Prospero homeobox protein 1"/>
    <property type="match status" value="1"/>
</dbReference>
<dbReference type="AlphaFoldDB" id="A0AAV6GR10"/>
<keyword evidence="10" id="KW-1185">Reference proteome</keyword>
<dbReference type="GO" id="GO:0005737">
    <property type="term" value="C:cytoplasm"/>
    <property type="evidence" value="ECO:0007669"/>
    <property type="project" value="UniProtKB-ARBA"/>
</dbReference>